<feature type="compositionally biased region" description="Basic and acidic residues" evidence="1">
    <location>
        <begin position="123"/>
        <end position="134"/>
    </location>
</feature>
<organism evidence="2 3">
    <name type="scientific">Streptomyces pyxinicus</name>
    <dbReference type="NCBI Taxonomy" id="2970331"/>
    <lineage>
        <taxon>Bacteria</taxon>
        <taxon>Bacillati</taxon>
        <taxon>Actinomycetota</taxon>
        <taxon>Actinomycetes</taxon>
        <taxon>Kitasatosporales</taxon>
        <taxon>Streptomycetaceae</taxon>
        <taxon>Streptomyces</taxon>
    </lineage>
</organism>
<feature type="region of interest" description="Disordered" evidence="1">
    <location>
        <begin position="120"/>
        <end position="156"/>
    </location>
</feature>
<comment type="caution">
    <text evidence="2">The sequence shown here is derived from an EMBL/GenBank/DDBJ whole genome shotgun (WGS) entry which is preliminary data.</text>
</comment>
<dbReference type="RefSeq" id="WP_258780009.1">
    <property type="nucleotide sequence ID" value="NZ_JANUGP010000015.1"/>
</dbReference>
<dbReference type="EMBL" id="JANUGP010000015">
    <property type="protein sequence ID" value="MCS0603528.1"/>
    <property type="molecule type" value="Genomic_DNA"/>
</dbReference>
<feature type="region of interest" description="Disordered" evidence="1">
    <location>
        <begin position="1"/>
        <end position="84"/>
    </location>
</feature>
<evidence type="ECO:0000256" key="1">
    <source>
        <dbReference type="SAM" id="MobiDB-lite"/>
    </source>
</evidence>
<keyword evidence="3" id="KW-1185">Reference proteome</keyword>
<evidence type="ECO:0000313" key="2">
    <source>
        <dbReference type="EMBL" id="MCS0603528.1"/>
    </source>
</evidence>
<dbReference type="Proteomes" id="UP001205612">
    <property type="component" value="Unassembled WGS sequence"/>
</dbReference>
<accession>A0ABT2B6E5</accession>
<evidence type="ECO:0000313" key="3">
    <source>
        <dbReference type="Proteomes" id="UP001205612"/>
    </source>
</evidence>
<sequence>MSGPIESAYDTTPLPEPDESDGDGSQEKSADNGKDLGGLVPEDKVAWETAPSFNQDPQDIGDGGDQPDKKDPGPPAGDFGVSLSSLRTAEASMLVEARAMVAKYEEVRTHVVAAKDTVFGQTAKDKPDDGEGHTSLEAGYHPPAEASDNPFAPAAREFAAEMNPAMERALLQVGSALEKFGEYIALVNHSGQAYGHTDRESRFPAPPGNA</sequence>
<protein>
    <submittedName>
        <fullName evidence="2">Uncharacterized protein</fullName>
    </submittedName>
</protein>
<proteinExistence type="predicted"/>
<reference evidence="2 3" key="1">
    <citation type="submission" date="2022-08" db="EMBL/GenBank/DDBJ databases">
        <authorList>
            <person name="Somphong A."/>
            <person name="Phongsopitanun W."/>
        </authorList>
    </citation>
    <scope>NUCLEOTIDE SEQUENCE [LARGE SCALE GENOMIC DNA]</scope>
    <source>
        <strain evidence="2 3">LP11</strain>
    </source>
</reference>
<name>A0ABT2B6E5_9ACTN</name>
<feature type="compositionally biased region" description="Basic and acidic residues" evidence="1">
    <location>
        <begin position="25"/>
        <end position="34"/>
    </location>
</feature>
<gene>
    <name evidence="2" type="ORF">NX794_20255</name>
</gene>